<feature type="region of interest" description="Disordered" evidence="1">
    <location>
        <begin position="89"/>
        <end position="109"/>
    </location>
</feature>
<comment type="caution">
    <text evidence="2">The sequence shown here is derived from an EMBL/GenBank/DDBJ whole genome shotgun (WGS) entry which is preliminary data.</text>
</comment>
<dbReference type="EMBL" id="BLXT01007071">
    <property type="protein sequence ID" value="GFO36484.1"/>
    <property type="molecule type" value="Genomic_DNA"/>
</dbReference>
<keyword evidence="3" id="KW-1185">Reference proteome</keyword>
<evidence type="ECO:0000313" key="3">
    <source>
        <dbReference type="Proteomes" id="UP000735302"/>
    </source>
</evidence>
<evidence type="ECO:0000256" key="1">
    <source>
        <dbReference type="SAM" id="MobiDB-lite"/>
    </source>
</evidence>
<dbReference type="AlphaFoldDB" id="A0AAV4CX50"/>
<sequence>MRKDHPWINHSFRREILENSAQIVIFPAESTLGHPRLHVPGTIPNSSSQLLKSAKPRYSTSGGHHKTDHSNSEPLYNLHLDTRLGLRKGDWEPDHAGHPSHPRGKFYPSKLKETTTSLPKFLPDGPRPFMPDPSILPGDSDIRVLEGHEAVLPCTVQYLGARQDDTGNSSSSKRSEATGTAVKGTAVPGSAVLKSAATGSAVKDCTNTVA</sequence>
<organism evidence="2 3">
    <name type="scientific">Plakobranchus ocellatus</name>
    <dbReference type="NCBI Taxonomy" id="259542"/>
    <lineage>
        <taxon>Eukaryota</taxon>
        <taxon>Metazoa</taxon>
        <taxon>Spiralia</taxon>
        <taxon>Lophotrochozoa</taxon>
        <taxon>Mollusca</taxon>
        <taxon>Gastropoda</taxon>
        <taxon>Heterobranchia</taxon>
        <taxon>Euthyneura</taxon>
        <taxon>Panpulmonata</taxon>
        <taxon>Sacoglossa</taxon>
        <taxon>Placobranchoidea</taxon>
        <taxon>Plakobranchidae</taxon>
        <taxon>Plakobranchus</taxon>
    </lineage>
</organism>
<reference evidence="2 3" key="1">
    <citation type="journal article" date="2021" name="Elife">
        <title>Chloroplast acquisition without the gene transfer in kleptoplastic sea slugs, Plakobranchus ocellatus.</title>
        <authorList>
            <person name="Maeda T."/>
            <person name="Takahashi S."/>
            <person name="Yoshida T."/>
            <person name="Shimamura S."/>
            <person name="Takaki Y."/>
            <person name="Nagai Y."/>
            <person name="Toyoda A."/>
            <person name="Suzuki Y."/>
            <person name="Arimoto A."/>
            <person name="Ishii H."/>
            <person name="Satoh N."/>
            <person name="Nishiyama T."/>
            <person name="Hasebe M."/>
            <person name="Maruyama T."/>
            <person name="Minagawa J."/>
            <person name="Obokata J."/>
            <person name="Shigenobu S."/>
        </authorList>
    </citation>
    <scope>NUCLEOTIDE SEQUENCE [LARGE SCALE GENOMIC DNA]</scope>
</reference>
<name>A0AAV4CX50_9GAST</name>
<accession>A0AAV4CX50</accession>
<protein>
    <submittedName>
        <fullName evidence="2">Uncharacterized protein</fullName>
    </submittedName>
</protein>
<evidence type="ECO:0000313" key="2">
    <source>
        <dbReference type="EMBL" id="GFO36484.1"/>
    </source>
</evidence>
<dbReference type="Proteomes" id="UP000735302">
    <property type="component" value="Unassembled WGS sequence"/>
</dbReference>
<gene>
    <name evidence="2" type="ORF">PoB_006298900</name>
</gene>
<feature type="region of interest" description="Disordered" evidence="1">
    <location>
        <begin position="40"/>
        <end position="76"/>
    </location>
</feature>
<feature type="region of interest" description="Disordered" evidence="1">
    <location>
        <begin position="161"/>
        <end position="184"/>
    </location>
</feature>
<proteinExistence type="predicted"/>